<dbReference type="AlphaFoldDB" id="A0A5R8MM03"/>
<accession>A0A5R8MM03</accession>
<dbReference type="RefSeq" id="WP_138178877.1">
    <property type="nucleotide sequence ID" value="NZ_VBUI01000002.1"/>
</dbReference>
<name>A0A5R8MM03_9GAMM</name>
<dbReference type="Proteomes" id="UP000306973">
    <property type="component" value="Unassembled WGS sequence"/>
</dbReference>
<gene>
    <name evidence="1" type="ORF">FEI13_01355</name>
</gene>
<organism evidence="1 2">
    <name type="scientific">Halomonas urmiana</name>
    <dbReference type="NCBI Taxonomy" id="490901"/>
    <lineage>
        <taxon>Bacteria</taxon>
        <taxon>Pseudomonadati</taxon>
        <taxon>Pseudomonadota</taxon>
        <taxon>Gammaproteobacteria</taxon>
        <taxon>Oceanospirillales</taxon>
        <taxon>Halomonadaceae</taxon>
        <taxon>Halomonas</taxon>
    </lineage>
</organism>
<comment type="caution">
    <text evidence="1">The sequence shown here is derived from an EMBL/GenBank/DDBJ whole genome shotgun (WGS) entry which is preliminary data.</text>
</comment>
<dbReference type="OrthoDB" id="6166816at2"/>
<protein>
    <submittedName>
        <fullName evidence="1">Uncharacterized protein</fullName>
    </submittedName>
</protein>
<evidence type="ECO:0000313" key="2">
    <source>
        <dbReference type="Proteomes" id="UP000306973"/>
    </source>
</evidence>
<dbReference type="EMBL" id="VBUI01000002">
    <property type="protein sequence ID" value="TLF53272.1"/>
    <property type="molecule type" value="Genomic_DNA"/>
</dbReference>
<evidence type="ECO:0000313" key="1">
    <source>
        <dbReference type="EMBL" id="TLF53272.1"/>
    </source>
</evidence>
<proteinExistence type="predicted"/>
<sequence length="142" mass="15634">MSTASNVAIEQAEPAPVAPVTVSSASSGSPPMSVVEVSMPVYVWWCHHWLDATHPSIRLHQAWSASLMEAAQLEAEFLSVCFKASSDVVRCLSDPRALQNPAVLGQYYQDAAKKVADAHGERLGRVSQLPKEFRQRLWEEIC</sequence>
<reference evidence="1 2" key="1">
    <citation type="journal article" date="2007" name="Int. J. Syst. Evol. Microbiol.">
        <title>Halomonas saccharevitans sp. nov., Halomonas arcis sp. nov. and Halomonas subterranea sp. nov., halophilic bacteria isolated from hypersaline environments of China.</title>
        <authorList>
            <person name="Xu X.W."/>
            <person name="Wu Y.H."/>
            <person name="Zhou Z."/>
            <person name="Wang C.S."/>
            <person name="Zhou Y.G."/>
            <person name="Zhang H.B."/>
            <person name="Wang Y."/>
            <person name="Wu M."/>
        </authorList>
    </citation>
    <scope>NUCLEOTIDE SEQUENCE [LARGE SCALE GENOMIC DNA]</scope>
    <source>
        <strain evidence="1 2">TBZ3</strain>
    </source>
</reference>
<keyword evidence="2" id="KW-1185">Reference proteome</keyword>